<reference evidence="3 4" key="1">
    <citation type="submission" date="2018-09" db="EMBL/GenBank/DDBJ databases">
        <title>YIM PH21274 draft genome.</title>
        <authorList>
            <person name="Miao C."/>
        </authorList>
    </citation>
    <scope>NUCLEOTIDE SEQUENCE [LARGE SCALE GENOMIC DNA]</scope>
    <source>
        <strain evidence="3 4">YIM PH 21724</strain>
    </source>
</reference>
<keyword evidence="4" id="KW-1185">Reference proteome</keyword>
<comment type="caution">
    <text evidence="3">The sequence shown here is derived from an EMBL/GenBank/DDBJ whole genome shotgun (WGS) entry which is preliminary data.</text>
</comment>
<proteinExistence type="predicted"/>
<dbReference type="SMART" id="SM00834">
    <property type="entry name" value="CxxC_CXXC_SSSS"/>
    <property type="match status" value="1"/>
</dbReference>
<name>A0A3A4KU17_9NOCA</name>
<feature type="domain" description="Putative regulatory protein FmdB zinc ribbon" evidence="2">
    <location>
        <begin position="23"/>
        <end position="62"/>
    </location>
</feature>
<dbReference type="OrthoDB" id="9792898at2"/>
<dbReference type="AlphaFoldDB" id="A0A3A4KU17"/>
<sequence>MPTALYRLRTEYARSKTLRCDVPTYHFRCEGCGSFEAGYAMAEVPATAPCPTCAGASRRGFGGGALLHTGSAASRLLEATARTASEPRVVNAPPPGRGTPVTRNPLHRKLPRP</sequence>
<accession>A0A3A4KU17</accession>
<organism evidence="3 4">
    <name type="scientific">Nocardia panacis</name>
    <dbReference type="NCBI Taxonomy" id="2340916"/>
    <lineage>
        <taxon>Bacteria</taxon>
        <taxon>Bacillati</taxon>
        <taxon>Actinomycetota</taxon>
        <taxon>Actinomycetes</taxon>
        <taxon>Mycobacteriales</taxon>
        <taxon>Nocardiaceae</taxon>
        <taxon>Nocardia</taxon>
    </lineage>
</organism>
<dbReference type="NCBIfam" id="TIGR02605">
    <property type="entry name" value="CxxC_CxxC_SSSS"/>
    <property type="match status" value="1"/>
</dbReference>
<gene>
    <name evidence="3" type="ORF">D5S18_01710</name>
</gene>
<evidence type="ECO:0000259" key="2">
    <source>
        <dbReference type="SMART" id="SM00834"/>
    </source>
</evidence>
<dbReference type="InterPro" id="IPR013429">
    <property type="entry name" value="Regulatory_FmdB_Zinc_ribbon"/>
</dbReference>
<dbReference type="Proteomes" id="UP000266677">
    <property type="component" value="Unassembled WGS sequence"/>
</dbReference>
<protein>
    <submittedName>
        <fullName evidence="3">Zinc ribbon domain-containing protein</fullName>
    </submittedName>
</protein>
<feature type="region of interest" description="Disordered" evidence="1">
    <location>
        <begin position="81"/>
        <end position="113"/>
    </location>
</feature>
<dbReference type="EMBL" id="QZFU01000006">
    <property type="protein sequence ID" value="RJO79987.1"/>
    <property type="molecule type" value="Genomic_DNA"/>
</dbReference>
<evidence type="ECO:0000313" key="4">
    <source>
        <dbReference type="Proteomes" id="UP000266677"/>
    </source>
</evidence>
<evidence type="ECO:0000313" key="3">
    <source>
        <dbReference type="EMBL" id="RJO79987.1"/>
    </source>
</evidence>
<evidence type="ECO:0000256" key="1">
    <source>
        <dbReference type="SAM" id="MobiDB-lite"/>
    </source>
</evidence>